<dbReference type="Gene3D" id="3.40.50.150">
    <property type="entry name" value="Vaccinia Virus protein VP39"/>
    <property type="match status" value="1"/>
</dbReference>
<sequence length="308" mass="35085">MKLKIKISRPVSNNKKTQKNKNHNRTYNVSKHAYLAGIILLFSTLNVKSVSATSTEKDAIWHAVHNNTYRTTEELKRDKYRNPEEVLRFFDIKETSQVGEVAPGKGWYTHILAPLLKDKGKYVGLQHNPAYYGKWPEWAKTLQAYPEKVKNTPELYGKNAIGSWLPSLKGLPVDEGSLDFVFITRTLHNWQNQGRLELGLKQSWQILKDKGVLAIVQHRDDESYSGDRKASSDRGRWKQSDLINVVESLGFKLVASSEINANPKDTKEYEKGVWTLPPSLALKDKDKAVYTAIGESDRMTLKFVKVAL</sequence>
<reference evidence="2" key="2">
    <citation type="submission" date="2015-03" db="EMBL/GenBank/DDBJ databases">
        <title>Genome sequence of Pseudoalteromonas citrea.</title>
        <authorList>
            <person name="Xie B.-B."/>
            <person name="Rong J.-C."/>
            <person name="Qin Q.-L."/>
            <person name="Zhang Y.-Z."/>
        </authorList>
    </citation>
    <scope>NUCLEOTIDE SEQUENCE</scope>
    <source>
        <strain evidence="2">DSM 8771</strain>
    </source>
</reference>
<evidence type="ECO:0000313" key="3">
    <source>
        <dbReference type="Proteomes" id="UP000016487"/>
    </source>
</evidence>
<comment type="caution">
    <text evidence="2">The sequence shown here is derived from an EMBL/GenBank/DDBJ whole genome shotgun (WGS) entry which is preliminary data.</text>
</comment>
<dbReference type="AlphaFoldDB" id="A0AAD4AFD1"/>
<evidence type="ECO:0008006" key="4">
    <source>
        <dbReference type="Google" id="ProtNLM"/>
    </source>
</evidence>
<reference evidence="2" key="1">
    <citation type="journal article" date="2012" name="J. Bacteriol.">
        <title>Genome sequences of type strains of seven species of the marine bacterium Pseudoalteromonas.</title>
        <authorList>
            <person name="Xie B.B."/>
            <person name="Shu Y.L."/>
            <person name="Qin Q.L."/>
            <person name="Rong J.C."/>
            <person name="Zhang X.Y."/>
            <person name="Chen X.L."/>
            <person name="Shi M."/>
            <person name="He H.L."/>
            <person name="Zhou B.C."/>
            <person name="Zhang Y.Z."/>
        </authorList>
    </citation>
    <scope>NUCLEOTIDE SEQUENCE</scope>
    <source>
        <strain evidence="2">DSM 8771</strain>
    </source>
</reference>
<dbReference type="Proteomes" id="UP000016487">
    <property type="component" value="Unassembled WGS sequence"/>
</dbReference>
<protein>
    <recommendedName>
        <fullName evidence="4">Methyltransferase</fullName>
    </recommendedName>
</protein>
<feature type="region of interest" description="Disordered" evidence="1">
    <location>
        <begin position="1"/>
        <end position="25"/>
    </location>
</feature>
<evidence type="ECO:0000256" key="1">
    <source>
        <dbReference type="SAM" id="MobiDB-lite"/>
    </source>
</evidence>
<name>A0AAD4AFD1_9GAMM</name>
<dbReference type="EMBL" id="AHBZ03000027">
    <property type="protein sequence ID" value="KAF7764946.1"/>
    <property type="molecule type" value="Genomic_DNA"/>
</dbReference>
<organism evidence="2 3">
    <name type="scientific">Pseudoalteromonas citrea</name>
    <dbReference type="NCBI Taxonomy" id="43655"/>
    <lineage>
        <taxon>Bacteria</taxon>
        <taxon>Pseudomonadati</taxon>
        <taxon>Pseudomonadota</taxon>
        <taxon>Gammaproteobacteria</taxon>
        <taxon>Alteromonadales</taxon>
        <taxon>Pseudoalteromonadaceae</taxon>
        <taxon>Pseudoalteromonas</taxon>
    </lineage>
</organism>
<evidence type="ECO:0000313" key="2">
    <source>
        <dbReference type="EMBL" id="KAF7764946.1"/>
    </source>
</evidence>
<dbReference type="PIRSF" id="PIRSF031679">
    <property type="entry name" value="Mtase_Alr7345_prd"/>
    <property type="match status" value="1"/>
</dbReference>
<dbReference type="InterPro" id="IPR029063">
    <property type="entry name" value="SAM-dependent_MTases_sf"/>
</dbReference>
<proteinExistence type="predicted"/>
<accession>A0AAD4AFD1</accession>
<gene>
    <name evidence="2" type="ORF">PCIT_b1052</name>
</gene>
<dbReference type="InterPro" id="IPR016980">
    <property type="entry name" value="S-AdoMet-dep_MeTrfase_Alr7345"/>
</dbReference>
<dbReference type="SUPFAM" id="SSF53335">
    <property type="entry name" value="S-adenosyl-L-methionine-dependent methyltransferases"/>
    <property type="match status" value="1"/>
</dbReference>